<dbReference type="AlphaFoldDB" id="A0A1H7S0M3"/>
<protein>
    <submittedName>
        <fullName evidence="2">Hydroxylamine oxidation protein HaoB</fullName>
    </submittedName>
</protein>
<proteinExistence type="predicted"/>
<dbReference type="NCBIfam" id="TIGR04392">
    <property type="entry name" value="haoB_nitrify"/>
    <property type="match status" value="1"/>
</dbReference>
<feature type="region of interest" description="Disordered" evidence="1">
    <location>
        <begin position="311"/>
        <end position="341"/>
    </location>
</feature>
<reference evidence="2 3" key="1">
    <citation type="submission" date="2016-10" db="EMBL/GenBank/DDBJ databases">
        <authorList>
            <person name="de Groot N.N."/>
        </authorList>
    </citation>
    <scope>NUCLEOTIDE SEQUENCE [LARGE SCALE GENOMIC DNA]</scope>
    <source>
        <strain evidence="2 3">Nv1</strain>
    </source>
</reference>
<evidence type="ECO:0000313" key="2">
    <source>
        <dbReference type="EMBL" id="SEL65876.1"/>
    </source>
</evidence>
<dbReference type="InterPro" id="IPR030891">
    <property type="entry name" value="HaoB_nitrify"/>
</dbReference>
<evidence type="ECO:0000256" key="1">
    <source>
        <dbReference type="SAM" id="MobiDB-lite"/>
    </source>
</evidence>
<dbReference type="EMBL" id="FOBH01000024">
    <property type="protein sequence ID" value="SEL65876.1"/>
    <property type="molecule type" value="Genomic_DNA"/>
</dbReference>
<organism evidence="2 3">
    <name type="scientific">Nitrosovibrio tenuis</name>
    <dbReference type="NCBI Taxonomy" id="1233"/>
    <lineage>
        <taxon>Bacteria</taxon>
        <taxon>Pseudomonadati</taxon>
        <taxon>Pseudomonadota</taxon>
        <taxon>Betaproteobacteria</taxon>
        <taxon>Nitrosomonadales</taxon>
        <taxon>Nitrosomonadaceae</taxon>
        <taxon>Nitrosovibrio</taxon>
    </lineage>
</organism>
<evidence type="ECO:0000313" key="3">
    <source>
        <dbReference type="Proteomes" id="UP000198620"/>
    </source>
</evidence>
<dbReference type="STRING" id="1233.SAMN05216387_1242"/>
<dbReference type="Proteomes" id="UP000198620">
    <property type="component" value="Unassembled WGS sequence"/>
</dbReference>
<gene>
    <name evidence="2" type="ORF">SAMN05216387_1242</name>
</gene>
<keyword evidence="3" id="KW-1185">Reference proteome</keyword>
<feature type="compositionally biased region" description="Pro residues" evidence="1">
    <location>
        <begin position="324"/>
        <end position="341"/>
    </location>
</feature>
<sequence length="341" mass="38205">MLAWFAWLWFSPGSPPYRYQLAEEGPASKFPQLGLEAWPDLILARYEVYTEGVDQPLATGHVARRGQSAPVLLDWENRTSELLTSLDSKLPELAALSAAIAKHAPQDALILAWWDTSRQINLLSARDTLFKSHVGEPLIAPAMWRERTDAIRAYENKFWGAVPGDDERRKFQRFADALLAEPQQGAAILRELAGTREAYIAIHVTDLYKLGLMRPSQFDITYKNFPMEGNMHGLIGYLKQWMQDNTFITYTLQSLNDKMVRGYFLRDPKSSQTLVAQMLPFTQSQPLDLQALQLIYQQGGYWVYKIPGGKDAQADAPVQSTPQSAPPSTPREPAPAAPAGG</sequence>
<name>A0A1H7S0M3_9PROT</name>
<accession>A0A1H7S0M3</accession>